<dbReference type="Proteomes" id="UP000693942">
    <property type="component" value="Unassembled WGS sequence"/>
</dbReference>
<dbReference type="PROSITE" id="PS51253">
    <property type="entry name" value="HTH_CENPB"/>
    <property type="match status" value="1"/>
</dbReference>
<dbReference type="InterPro" id="IPR006600">
    <property type="entry name" value="HTH_CenpB_DNA-bd_dom"/>
</dbReference>
<keyword evidence="1" id="KW-0238">DNA-binding</keyword>
<evidence type="ECO:0000256" key="2">
    <source>
        <dbReference type="SAM" id="MobiDB-lite"/>
    </source>
</evidence>
<evidence type="ECO:0000313" key="4">
    <source>
        <dbReference type="EMBL" id="KAG7410305.1"/>
    </source>
</evidence>
<feature type="domain" description="HTH CENPB-type" evidence="3">
    <location>
        <begin position="52"/>
        <end position="123"/>
    </location>
</feature>
<proteinExistence type="predicted"/>
<evidence type="ECO:0000313" key="5">
    <source>
        <dbReference type="Proteomes" id="UP000693942"/>
    </source>
</evidence>
<organism evidence="4 5">
    <name type="scientific">Fusarium oxysporum f. sp. raphani</name>
    <dbReference type="NCBI Taxonomy" id="96318"/>
    <lineage>
        <taxon>Eukaryota</taxon>
        <taxon>Fungi</taxon>
        <taxon>Dikarya</taxon>
        <taxon>Ascomycota</taxon>
        <taxon>Pezizomycotina</taxon>
        <taxon>Sordariomycetes</taxon>
        <taxon>Hypocreomycetidae</taxon>
        <taxon>Hypocreales</taxon>
        <taxon>Nectriaceae</taxon>
        <taxon>Fusarium</taxon>
        <taxon>Fusarium oxysporum species complex</taxon>
    </lineage>
</organism>
<evidence type="ECO:0000259" key="3">
    <source>
        <dbReference type="PROSITE" id="PS51253"/>
    </source>
</evidence>
<evidence type="ECO:0000256" key="1">
    <source>
        <dbReference type="ARBA" id="ARBA00023125"/>
    </source>
</evidence>
<comment type="caution">
    <text evidence="4">The sequence shown here is derived from an EMBL/GenBank/DDBJ whole genome shotgun (WGS) entry which is preliminary data.</text>
</comment>
<gene>
    <name evidence="4" type="ORF">Forpi1262_v017619</name>
</gene>
<dbReference type="AlphaFoldDB" id="A0A8J5NRK6"/>
<feature type="region of interest" description="Disordered" evidence="2">
    <location>
        <begin position="375"/>
        <end position="401"/>
    </location>
</feature>
<reference evidence="4" key="1">
    <citation type="submission" date="2021-04" db="EMBL/GenBank/DDBJ databases">
        <title>First draft genome resource for Brassicaceae pathogens Fusarium oxysporum f. sp. raphani and Fusarium oxysporum f. sp. rapae.</title>
        <authorList>
            <person name="Asai S."/>
        </authorList>
    </citation>
    <scope>NUCLEOTIDE SEQUENCE</scope>
    <source>
        <strain evidence="4">Tf1262</strain>
    </source>
</reference>
<sequence length="418" mass="46806">MKRTPIVLVEAKPLSIRDAKRQYKGSHKSSIARIVKKLEEAKTADFSLVPEPNKGRPRLLSDGEEEAIICFIIWMQKSGLPASKGEIEDAANTVRSRRDAAAQPVSKMWYSRFRDDHPELDTSVLKSKEAAGYEYEEAGVEETKQWFKRLSEVITRYRIGVSECWNADQAGIRVGILRERVQCLVVHTKKKTPTGVFSPEDRETCSFKEIFEGFTAAHIIAGFEKSGIFPPTEVPAVSYLLKKKLKTQYASLDASRAEVSSQLKKKEDCFMIDTQLAPEAREAIRNAGFAAKPLSAAGLSSLLNSDDSVDFQLTQPPADADFNEEDSLIDLSEEEEVAMPSSPPCLPDYDSPFQRCPQHQAQFRDALISLIEEERSAIGASRRPQEGQESTQFTREGVINRQASFPPLQLFPSYSYSQ</sequence>
<dbReference type="GO" id="GO:0003677">
    <property type="term" value="F:DNA binding"/>
    <property type="evidence" value="ECO:0007669"/>
    <property type="project" value="UniProtKB-KW"/>
</dbReference>
<dbReference type="EMBL" id="JAELUR010000025">
    <property type="protein sequence ID" value="KAG7410305.1"/>
    <property type="molecule type" value="Genomic_DNA"/>
</dbReference>
<protein>
    <recommendedName>
        <fullName evidence="3">HTH CENPB-type domain-containing protein</fullName>
    </recommendedName>
</protein>
<accession>A0A8J5NRK6</accession>
<name>A0A8J5NRK6_FUSOX</name>